<accession>A0A0V1ARI0</accession>
<dbReference type="Pfam" id="PF00248">
    <property type="entry name" value="Aldo_ket_red"/>
    <property type="match status" value="1"/>
</dbReference>
<proteinExistence type="predicted"/>
<evidence type="ECO:0000256" key="4">
    <source>
        <dbReference type="SAM" id="Phobius"/>
    </source>
</evidence>
<dbReference type="STRING" id="6334.A0A0V1ARI0"/>
<feature type="active site" description="Proton donor" evidence="1">
    <location>
        <position position="77"/>
    </location>
</feature>
<dbReference type="AlphaFoldDB" id="A0A0V1ARI0"/>
<organism evidence="6 7">
    <name type="scientific">Trichinella spiralis</name>
    <name type="common">Trichina worm</name>
    <dbReference type="NCBI Taxonomy" id="6334"/>
    <lineage>
        <taxon>Eukaryota</taxon>
        <taxon>Metazoa</taxon>
        <taxon>Ecdysozoa</taxon>
        <taxon>Nematoda</taxon>
        <taxon>Enoplea</taxon>
        <taxon>Dorylaimia</taxon>
        <taxon>Trichinellida</taxon>
        <taxon>Trichinellidae</taxon>
        <taxon>Trichinella</taxon>
    </lineage>
</organism>
<name>A0A0V1ARI0_TRISP</name>
<dbReference type="FunCoup" id="A0A0V1ARI0">
    <property type="interactions" value="70"/>
</dbReference>
<feature type="transmembrane region" description="Helical" evidence="4">
    <location>
        <begin position="28"/>
        <end position="49"/>
    </location>
</feature>
<feature type="binding site" evidence="2">
    <location>
        <position position="139"/>
    </location>
    <ligand>
        <name>substrate</name>
    </ligand>
</feature>
<dbReference type="PRINTS" id="PR00069">
    <property type="entry name" value="ALDKETRDTASE"/>
</dbReference>
<dbReference type="PANTHER" id="PTHR11732">
    <property type="entry name" value="ALDO/KETO REDUCTASE"/>
    <property type="match status" value="1"/>
</dbReference>
<dbReference type="FunFam" id="3.20.20.100:FF:000029">
    <property type="entry name" value="Aldo-keto reductase"/>
    <property type="match status" value="1"/>
</dbReference>
<evidence type="ECO:0000256" key="2">
    <source>
        <dbReference type="PIRSR" id="PIRSR000097-2"/>
    </source>
</evidence>
<dbReference type="PROSITE" id="PS00798">
    <property type="entry name" value="ALDOKETO_REDUCTASE_1"/>
    <property type="match status" value="1"/>
</dbReference>
<dbReference type="InterPro" id="IPR036812">
    <property type="entry name" value="NAD(P)_OxRdtase_dom_sf"/>
</dbReference>
<keyword evidence="7" id="KW-1185">Reference proteome</keyword>
<keyword evidence="4" id="KW-0812">Transmembrane</keyword>
<dbReference type="eggNOG" id="KOG1577">
    <property type="taxonomic scope" value="Eukaryota"/>
</dbReference>
<dbReference type="GO" id="GO:0016491">
    <property type="term" value="F:oxidoreductase activity"/>
    <property type="evidence" value="ECO:0007669"/>
    <property type="project" value="InterPro"/>
</dbReference>
<evidence type="ECO:0000313" key="6">
    <source>
        <dbReference type="EMBL" id="KRY26924.1"/>
    </source>
</evidence>
<dbReference type="InterPro" id="IPR018170">
    <property type="entry name" value="Aldo/ket_reductase_CS"/>
</dbReference>
<dbReference type="InterPro" id="IPR023210">
    <property type="entry name" value="NADP_OxRdtase_dom"/>
</dbReference>
<evidence type="ECO:0000256" key="3">
    <source>
        <dbReference type="PIRSR" id="PIRSR000097-3"/>
    </source>
</evidence>
<evidence type="ECO:0000259" key="5">
    <source>
        <dbReference type="Pfam" id="PF00248"/>
    </source>
</evidence>
<feature type="domain" description="NADP-dependent oxidoreductase" evidence="5">
    <location>
        <begin position="38"/>
        <end position="310"/>
    </location>
</feature>
<dbReference type="InParanoid" id="A0A0V1ARI0"/>
<dbReference type="EMBL" id="JYDH01000310">
    <property type="protein sequence ID" value="KRY26924.1"/>
    <property type="molecule type" value="Genomic_DNA"/>
</dbReference>
<dbReference type="InterPro" id="IPR020471">
    <property type="entry name" value="AKR"/>
</dbReference>
<dbReference type="PROSITE" id="PS00062">
    <property type="entry name" value="ALDOKETO_REDUCTASE_2"/>
    <property type="match status" value="1"/>
</dbReference>
<dbReference type="Gene3D" id="3.20.20.100">
    <property type="entry name" value="NADP-dependent oxidoreductase domain"/>
    <property type="match status" value="1"/>
</dbReference>
<reference evidence="6 7" key="1">
    <citation type="submission" date="2015-01" db="EMBL/GenBank/DDBJ databases">
        <title>Evolution of Trichinella species and genotypes.</title>
        <authorList>
            <person name="Korhonen P.K."/>
            <person name="Edoardo P."/>
            <person name="Giuseppe L.R."/>
            <person name="Gasser R.B."/>
        </authorList>
    </citation>
    <scope>NUCLEOTIDE SEQUENCE [LARGE SCALE GENOMIC DNA]</scope>
    <source>
        <strain evidence="6">ISS3</strain>
    </source>
</reference>
<keyword evidence="4" id="KW-1133">Transmembrane helix</keyword>
<dbReference type="Proteomes" id="UP000054776">
    <property type="component" value="Unassembled WGS sequence"/>
</dbReference>
<evidence type="ECO:0000256" key="1">
    <source>
        <dbReference type="PIRSR" id="PIRSR000097-1"/>
    </source>
</evidence>
<protein>
    <submittedName>
        <fullName evidence="6">1,5-anhydro-D-fructose reductase</fullName>
    </submittedName>
</protein>
<gene>
    <name evidence="6" type="primary">AKR1E2</name>
    <name evidence="6" type="ORF">T01_15212</name>
</gene>
<dbReference type="OrthoDB" id="416253at2759"/>
<sequence>MYMINSSRSEANVNQIARRIKNMERTIVLHNGVKMPIIGFGTWLAWILLVCKGKSLSDALDIALETGYRHIDTAYVYENEDVVGNAIDRFLNSGKAKREDLFIVTKLFGGFHRGDEVEPALRESLKKLKLNYVDLYLIHTPMSFKKSDKELVMLVDDHIIPDPVDHLETWKAMEEVYKKGLTRAIGLSNFNIEQMQRIIDNCEIIPHNIQVECHIYWPQNELFDFCKKYNISFTAYGPIGSPGRKESHLGILGVADINKEPAPLEDAAVKSIGEIHRKTPAQILLRYLIQRGMIVIPKSTNEGRIKENFNNQICLHWQTDQSRNDCSFSTGTINIFYRARKHPDFPFEPMD</sequence>
<feature type="site" description="Lowers pKa of active site Tyr" evidence="3">
    <location>
        <position position="106"/>
    </location>
</feature>
<dbReference type="SUPFAM" id="SSF51430">
    <property type="entry name" value="NAD(P)-linked oxidoreductase"/>
    <property type="match status" value="1"/>
</dbReference>
<comment type="caution">
    <text evidence="6">The sequence shown here is derived from an EMBL/GenBank/DDBJ whole genome shotgun (WGS) entry which is preliminary data.</text>
</comment>
<evidence type="ECO:0000313" key="7">
    <source>
        <dbReference type="Proteomes" id="UP000054776"/>
    </source>
</evidence>
<dbReference type="PIRSF" id="PIRSF000097">
    <property type="entry name" value="AKR"/>
    <property type="match status" value="1"/>
</dbReference>
<keyword evidence="4" id="KW-0472">Membrane</keyword>